<evidence type="ECO:0000256" key="1">
    <source>
        <dbReference type="ARBA" id="ARBA00023125"/>
    </source>
</evidence>
<dbReference type="PROSITE" id="PS50943">
    <property type="entry name" value="HTH_CROC1"/>
    <property type="match status" value="1"/>
</dbReference>
<comment type="caution">
    <text evidence="3">The sequence shown here is derived from an EMBL/GenBank/DDBJ whole genome shotgun (WGS) entry which is preliminary data.</text>
</comment>
<sequence>MIMSNKTDNNLNTSINEMYKLIGGQIRKMRRITGVTSTELGNLIGVSQQQISRYEIGSTKISLEIILRISQVFGVSPYYFIEDSLLFFTRQHLPDDDNVIPRSTDAGVNTEPETRPPEH</sequence>
<proteinExistence type="predicted"/>
<dbReference type="Proteomes" id="UP000650477">
    <property type="component" value="Unassembled WGS sequence"/>
</dbReference>
<dbReference type="Gene3D" id="1.10.260.40">
    <property type="entry name" value="lambda repressor-like DNA-binding domains"/>
    <property type="match status" value="1"/>
</dbReference>
<dbReference type="GO" id="GO:0003677">
    <property type="term" value="F:DNA binding"/>
    <property type="evidence" value="ECO:0007669"/>
    <property type="project" value="UniProtKB-KW"/>
</dbReference>
<feature type="region of interest" description="Disordered" evidence="2">
    <location>
        <begin position="94"/>
        <end position="119"/>
    </location>
</feature>
<dbReference type="Pfam" id="PF01381">
    <property type="entry name" value="HTH_3"/>
    <property type="match status" value="1"/>
</dbReference>
<dbReference type="SUPFAM" id="SSF47413">
    <property type="entry name" value="lambda repressor-like DNA-binding domains"/>
    <property type="match status" value="1"/>
</dbReference>
<dbReference type="AlphaFoldDB" id="A0A2C5TLW0"/>
<keyword evidence="1" id="KW-0238">DNA-binding</keyword>
<evidence type="ECO:0000256" key="2">
    <source>
        <dbReference type="SAM" id="MobiDB-lite"/>
    </source>
</evidence>
<name>A0A2C5TLW0_MORMO</name>
<evidence type="ECO:0000313" key="4">
    <source>
        <dbReference type="Proteomes" id="UP000650477"/>
    </source>
</evidence>
<evidence type="ECO:0000313" key="3">
    <source>
        <dbReference type="EMBL" id="MBE8614574.1"/>
    </source>
</evidence>
<dbReference type="SMART" id="SM00530">
    <property type="entry name" value="HTH_XRE"/>
    <property type="match status" value="1"/>
</dbReference>
<dbReference type="CDD" id="cd00093">
    <property type="entry name" value="HTH_XRE"/>
    <property type="match status" value="1"/>
</dbReference>
<reference evidence="3" key="1">
    <citation type="submission" date="2017-12" db="EMBL/GenBank/DDBJ databases">
        <title>Genome sequencing and analysis.</title>
        <authorList>
            <person name="Huang Y.-T."/>
        </authorList>
    </citation>
    <scope>NUCLEOTIDE SEQUENCE</scope>
    <source>
        <strain evidence="3">VGH116</strain>
    </source>
</reference>
<protein>
    <submittedName>
        <fullName evidence="3">XRE family transcriptional regulator</fullName>
    </submittedName>
</protein>
<dbReference type="InterPro" id="IPR010982">
    <property type="entry name" value="Lambda_DNA-bd_dom_sf"/>
</dbReference>
<dbReference type="EMBL" id="PKLF01000030">
    <property type="protein sequence ID" value="MBE8614574.1"/>
    <property type="molecule type" value="Genomic_DNA"/>
</dbReference>
<dbReference type="PANTHER" id="PTHR46558:SF11">
    <property type="entry name" value="HTH-TYPE TRANSCRIPTIONAL REGULATOR XRE"/>
    <property type="match status" value="1"/>
</dbReference>
<organism evidence="3 4">
    <name type="scientific">Morganella morganii</name>
    <name type="common">Proteus morganii</name>
    <dbReference type="NCBI Taxonomy" id="582"/>
    <lineage>
        <taxon>Bacteria</taxon>
        <taxon>Pseudomonadati</taxon>
        <taxon>Pseudomonadota</taxon>
        <taxon>Gammaproteobacteria</taxon>
        <taxon>Enterobacterales</taxon>
        <taxon>Morganellaceae</taxon>
        <taxon>Morganella</taxon>
    </lineage>
</organism>
<dbReference type="PANTHER" id="PTHR46558">
    <property type="entry name" value="TRACRIPTIONAL REGULATORY PROTEIN-RELATED-RELATED"/>
    <property type="match status" value="1"/>
</dbReference>
<dbReference type="InterPro" id="IPR001387">
    <property type="entry name" value="Cro/C1-type_HTH"/>
</dbReference>
<accession>A0A2C5TLW0</accession>
<gene>
    <name evidence="3" type="ORF">CYG68_19655</name>
</gene>